<dbReference type="FunFam" id="3.40.50.300:FF:000016">
    <property type="entry name" value="Oligopeptide ABC transporter ATP-binding component"/>
    <property type="match status" value="1"/>
</dbReference>
<dbReference type="GO" id="GO:0055085">
    <property type="term" value="P:transmembrane transport"/>
    <property type="evidence" value="ECO:0007669"/>
    <property type="project" value="UniProtKB-ARBA"/>
</dbReference>
<organism evidence="9 10">
    <name type="scientific">Kaistia nematophila</name>
    <dbReference type="NCBI Taxonomy" id="2994654"/>
    <lineage>
        <taxon>Bacteria</taxon>
        <taxon>Pseudomonadati</taxon>
        <taxon>Pseudomonadota</taxon>
        <taxon>Alphaproteobacteria</taxon>
        <taxon>Hyphomicrobiales</taxon>
        <taxon>Kaistiaceae</taxon>
        <taxon>Kaistia</taxon>
    </lineage>
</organism>
<dbReference type="Pfam" id="PF08352">
    <property type="entry name" value="oligo_HPY"/>
    <property type="match status" value="1"/>
</dbReference>
<dbReference type="Pfam" id="PF00005">
    <property type="entry name" value="ABC_tran"/>
    <property type="match status" value="1"/>
</dbReference>
<reference evidence="9" key="1">
    <citation type="submission" date="2022-11" db="EMBL/GenBank/DDBJ databases">
        <title>Biodiversity and phylogenetic relationships of bacteria.</title>
        <authorList>
            <person name="Machado R.A.R."/>
            <person name="Bhat A."/>
            <person name="Loulou A."/>
            <person name="Kallel S."/>
        </authorList>
    </citation>
    <scope>NUCLEOTIDE SEQUENCE</scope>
    <source>
        <strain evidence="9">K-TC2</strain>
    </source>
</reference>
<evidence type="ECO:0000259" key="8">
    <source>
        <dbReference type="PROSITE" id="PS50893"/>
    </source>
</evidence>
<dbReference type="GO" id="GO:0005886">
    <property type="term" value="C:plasma membrane"/>
    <property type="evidence" value="ECO:0007669"/>
    <property type="project" value="UniProtKB-SubCell"/>
</dbReference>
<dbReference type="PROSITE" id="PS00211">
    <property type="entry name" value="ABC_TRANSPORTER_1"/>
    <property type="match status" value="1"/>
</dbReference>
<dbReference type="AlphaFoldDB" id="A0A9X3E9F7"/>
<dbReference type="InterPro" id="IPR050388">
    <property type="entry name" value="ABC_Ni/Peptide_Import"/>
</dbReference>
<evidence type="ECO:0000313" key="9">
    <source>
        <dbReference type="EMBL" id="MCX5571903.1"/>
    </source>
</evidence>
<dbReference type="SMART" id="SM00382">
    <property type="entry name" value="AAA"/>
    <property type="match status" value="1"/>
</dbReference>
<dbReference type="InterPro" id="IPR003439">
    <property type="entry name" value="ABC_transporter-like_ATP-bd"/>
</dbReference>
<dbReference type="Proteomes" id="UP001144805">
    <property type="component" value="Unassembled WGS sequence"/>
</dbReference>
<dbReference type="PANTHER" id="PTHR43297">
    <property type="entry name" value="OLIGOPEPTIDE TRANSPORT ATP-BINDING PROTEIN APPD"/>
    <property type="match status" value="1"/>
</dbReference>
<dbReference type="NCBIfam" id="TIGR01727">
    <property type="entry name" value="oligo_HPY"/>
    <property type="match status" value="1"/>
</dbReference>
<name>A0A9X3E9F7_9HYPH</name>
<dbReference type="InterPro" id="IPR017871">
    <property type="entry name" value="ABC_transporter-like_CS"/>
</dbReference>
<gene>
    <name evidence="9" type="ORF">OSH07_22070</name>
</gene>
<dbReference type="RefSeq" id="WP_266340865.1">
    <property type="nucleotide sequence ID" value="NZ_JAPKNK010000013.1"/>
</dbReference>
<dbReference type="CDD" id="cd03257">
    <property type="entry name" value="ABC_NikE_OppD_transporters"/>
    <property type="match status" value="1"/>
</dbReference>
<keyword evidence="4" id="KW-1003">Cell membrane</keyword>
<keyword evidence="7" id="KW-0472">Membrane</keyword>
<evidence type="ECO:0000313" key="10">
    <source>
        <dbReference type="Proteomes" id="UP001144805"/>
    </source>
</evidence>
<evidence type="ECO:0000256" key="2">
    <source>
        <dbReference type="ARBA" id="ARBA00005417"/>
    </source>
</evidence>
<dbReference type="GO" id="GO:0005524">
    <property type="term" value="F:ATP binding"/>
    <property type="evidence" value="ECO:0007669"/>
    <property type="project" value="UniProtKB-KW"/>
</dbReference>
<comment type="caution">
    <text evidence="9">The sequence shown here is derived from an EMBL/GenBank/DDBJ whole genome shotgun (WGS) entry which is preliminary data.</text>
</comment>
<dbReference type="InterPro" id="IPR013563">
    <property type="entry name" value="Oligopep_ABC_C"/>
</dbReference>
<proteinExistence type="inferred from homology"/>
<dbReference type="InterPro" id="IPR027417">
    <property type="entry name" value="P-loop_NTPase"/>
</dbReference>
<dbReference type="SUPFAM" id="SSF52540">
    <property type="entry name" value="P-loop containing nucleoside triphosphate hydrolases"/>
    <property type="match status" value="1"/>
</dbReference>
<comment type="subcellular location">
    <subcellularLocation>
        <location evidence="1">Cell inner membrane</location>
        <topology evidence="1">Peripheral membrane protein</topology>
    </subcellularLocation>
</comment>
<feature type="domain" description="ABC transporter" evidence="8">
    <location>
        <begin position="13"/>
        <end position="262"/>
    </location>
</feature>
<dbReference type="EMBL" id="JAPKNK010000013">
    <property type="protein sequence ID" value="MCX5571903.1"/>
    <property type="molecule type" value="Genomic_DNA"/>
</dbReference>
<keyword evidence="3" id="KW-0813">Transport</keyword>
<dbReference type="GO" id="GO:0015833">
    <property type="term" value="P:peptide transport"/>
    <property type="evidence" value="ECO:0007669"/>
    <property type="project" value="InterPro"/>
</dbReference>
<keyword evidence="10" id="KW-1185">Reference proteome</keyword>
<evidence type="ECO:0000256" key="5">
    <source>
        <dbReference type="ARBA" id="ARBA00022741"/>
    </source>
</evidence>
<evidence type="ECO:0000256" key="6">
    <source>
        <dbReference type="ARBA" id="ARBA00022840"/>
    </source>
</evidence>
<sequence>MSTTTNAAPLLDVRGLTTEFATRTGAVAAVRDVSLTVRRGEKVAIVGESGCGKSTLALSILGLIDKPGRIAAGEIELDGRNLVGLRESAMKSIRGKVVSLIFQDPMGALDPIQTIGAQMIDTLRRHQPGLSRKAARARAVELLREVEVPAAERRLDDYPHHYSGGMRQRVMIAIALANSPDLIIADEPTTALDVTTQAQVLSLLERVVADHGVAVLLITHNLGVVAEFCDVVQVMYAGRIVERGPTEAILAKPTHPYTQALLESIPDPARIGTRLRAIPGMPPDLSAMPTGCAFEPRCFFGNGREICRNRQPAPVAIETSAGPSLVECHFAAERAARTNEVVAS</sequence>
<evidence type="ECO:0000256" key="3">
    <source>
        <dbReference type="ARBA" id="ARBA00022448"/>
    </source>
</evidence>
<comment type="similarity">
    <text evidence="2">Belongs to the ABC transporter superfamily.</text>
</comment>
<dbReference type="Gene3D" id="3.40.50.300">
    <property type="entry name" value="P-loop containing nucleotide triphosphate hydrolases"/>
    <property type="match status" value="1"/>
</dbReference>
<evidence type="ECO:0000256" key="7">
    <source>
        <dbReference type="ARBA" id="ARBA00023136"/>
    </source>
</evidence>
<keyword evidence="6 9" id="KW-0067">ATP-binding</keyword>
<accession>A0A9X3E9F7</accession>
<evidence type="ECO:0000256" key="1">
    <source>
        <dbReference type="ARBA" id="ARBA00004417"/>
    </source>
</evidence>
<keyword evidence="5" id="KW-0547">Nucleotide-binding</keyword>
<protein>
    <submittedName>
        <fullName evidence="9">ABC transporter ATP-binding protein</fullName>
    </submittedName>
</protein>
<dbReference type="GO" id="GO:0016887">
    <property type="term" value="F:ATP hydrolysis activity"/>
    <property type="evidence" value="ECO:0007669"/>
    <property type="project" value="InterPro"/>
</dbReference>
<dbReference type="PROSITE" id="PS50893">
    <property type="entry name" value="ABC_TRANSPORTER_2"/>
    <property type="match status" value="1"/>
</dbReference>
<dbReference type="PANTHER" id="PTHR43297:SF2">
    <property type="entry name" value="DIPEPTIDE TRANSPORT ATP-BINDING PROTEIN DPPD"/>
    <property type="match status" value="1"/>
</dbReference>
<evidence type="ECO:0000256" key="4">
    <source>
        <dbReference type="ARBA" id="ARBA00022475"/>
    </source>
</evidence>
<dbReference type="InterPro" id="IPR003593">
    <property type="entry name" value="AAA+_ATPase"/>
</dbReference>